<proteinExistence type="inferred from homology"/>
<reference evidence="11" key="5">
    <citation type="submission" date="2021-06" db="EMBL/GenBank/DDBJ databases">
        <title>Collection of gut derived symbiotic bacterial strains cultured from healthy donors.</title>
        <authorList>
            <person name="Lin H."/>
            <person name="Littmann E."/>
            <person name="Pamer E.G."/>
        </authorList>
    </citation>
    <scope>NUCLEOTIDE SEQUENCE</scope>
    <source>
        <strain evidence="11">MSK.5.10</strain>
    </source>
</reference>
<dbReference type="PROSITE" id="PS51257">
    <property type="entry name" value="PROKAR_LIPOPROTEIN"/>
    <property type="match status" value="1"/>
</dbReference>
<evidence type="ECO:0000313" key="8">
    <source>
        <dbReference type="EMBL" id="KAA5322259.1"/>
    </source>
</evidence>
<reference evidence="12 25" key="4">
    <citation type="submission" date="2019-11" db="EMBL/GenBank/DDBJ databases">
        <title>Complete genome sequence of Bacteroides dorei DSM 17855.</title>
        <authorList>
            <person name="Russell J.T."/>
        </authorList>
    </citation>
    <scope>NUCLEOTIDE SEQUENCE [LARGE SCALE GENOMIC DNA]</scope>
    <source>
        <strain evidence="12 25">DSM 17855</strain>
    </source>
</reference>
<accession>A0A0K2HDT1</accession>
<evidence type="ECO:0000313" key="12">
    <source>
        <dbReference type="EMBL" id="QJR77984.1"/>
    </source>
</evidence>
<dbReference type="Proteomes" id="UP000441162">
    <property type="component" value="Unassembled WGS sequence"/>
</dbReference>
<evidence type="ECO:0000256" key="2">
    <source>
        <dbReference type="ARBA" id="ARBA00006275"/>
    </source>
</evidence>
<evidence type="ECO:0000313" key="19">
    <source>
        <dbReference type="Proteomes" id="UP000283678"/>
    </source>
</evidence>
<dbReference type="Pfam" id="PF14322">
    <property type="entry name" value="SusD-like_3"/>
    <property type="match status" value="1"/>
</dbReference>
<dbReference type="GeneID" id="93448408"/>
<dbReference type="Proteomes" id="UP000481700">
    <property type="component" value="Unassembled WGS sequence"/>
</dbReference>
<dbReference type="InterPro" id="IPR011990">
    <property type="entry name" value="TPR-like_helical_dom_sf"/>
</dbReference>
<reference evidence="13 19" key="1">
    <citation type="submission" date="2018-08" db="EMBL/GenBank/DDBJ databases">
        <title>A genome reference for cultivated species of the human gut microbiota.</title>
        <authorList>
            <person name="Zou Y."/>
            <person name="Xue W."/>
            <person name="Luo G."/>
        </authorList>
    </citation>
    <scope>NUCLEOTIDE SEQUENCE [LARGE SCALE GENOMIC DNA]</scope>
    <source>
        <strain evidence="13 19">AF14-1AC</strain>
    </source>
</reference>
<comment type="subcellular location">
    <subcellularLocation>
        <location evidence="1">Cell outer membrane</location>
    </subcellularLocation>
</comment>
<gene>
    <name evidence="13" type="ORF">DWW04_15415</name>
    <name evidence="15" type="ORF">E1I98_19325</name>
    <name evidence="14" type="ORF">E1I98_26440</name>
    <name evidence="17" type="ORF">E1J06_16845</name>
    <name evidence="16" type="ORF">E1J06_26095</name>
    <name evidence="10" type="ORF">F2Y51_15275</name>
    <name evidence="9" type="ORF">F2Y58_16670</name>
    <name evidence="8" type="ORF">F2Z07_05695</name>
    <name evidence="12" type="ORF">GKD17_17190</name>
    <name evidence="11" type="ORF">KSU80_02165</name>
    <name evidence="18" type="ORF">QNN11_20045</name>
</gene>
<dbReference type="EMBL" id="CP126056">
    <property type="protein sequence ID" value="WHX09538.1"/>
    <property type="molecule type" value="Genomic_DNA"/>
</dbReference>
<dbReference type="Pfam" id="PF07980">
    <property type="entry name" value="SusD_RagB"/>
    <property type="match status" value="1"/>
</dbReference>
<keyword evidence="3" id="KW-0732">Signal</keyword>
<dbReference type="KEGG" id="bdh:GV66_00980"/>
<evidence type="ECO:0000259" key="6">
    <source>
        <dbReference type="Pfam" id="PF07980"/>
    </source>
</evidence>
<protein>
    <submittedName>
        <fullName evidence="13">RagB/SusD family nutrient uptake outer membrane protein</fullName>
    </submittedName>
</protein>
<evidence type="ECO:0000313" key="15">
    <source>
        <dbReference type="EMBL" id="TDA73497.1"/>
    </source>
</evidence>
<evidence type="ECO:0000313" key="17">
    <source>
        <dbReference type="EMBL" id="TDB08914.1"/>
    </source>
</evidence>
<dbReference type="EMBL" id="QRZL01000017">
    <property type="protein sequence ID" value="RGV73833.1"/>
    <property type="molecule type" value="Genomic_DNA"/>
</dbReference>
<evidence type="ECO:0000313" key="24">
    <source>
        <dbReference type="Proteomes" id="UP000481700"/>
    </source>
</evidence>
<evidence type="ECO:0000313" key="16">
    <source>
        <dbReference type="EMBL" id="TDB02130.1"/>
    </source>
</evidence>
<dbReference type="Gene3D" id="1.25.40.390">
    <property type="match status" value="2"/>
</dbReference>
<dbReference type="Proteomes" id="UP000294527">
    <property type="component" value="Unassembled WGS sequence"/>
</dbReference>
<evidence type="ECO:0000256" key="1">
    <source>
        <dbReference type="ARBA" id="ARBA00004442"/>
    </source>
</evidence>
<dbReference type="RefSeq" id="WP_007831568.1">
    <property type="nucleotide sequence ID" value="NZ_CAXSLT010000013.1"/>
</dbReference>
<feature type="domain" description="SusD-like N-terminal" evidence="7">
    <location>
        <begin position="22"/>
        <end position="236"/>
    </location>
</feature>
<evidence type="ECO:0000313" key="20">
    <source>
        <dbReference type="Proteomes" id="UP000294527"/>
    </source>
</evidence>
<evidence type="ECO:0000313" key="22">
    <source>
        <dbReference type="Proteomes" id="UP000441162"/>
    </source>
</evidence>
<dbReference type="EMBL" id="CP046176">
    <property type="protein sequence ID" value="QJR77984.1"/>
    <property type="molecule type" value="Genomic_DNA"/>
</dbReference>
<evidence type="ECO:0000313" key="25">
    <source>
        <dbReference type="Proteomes" id="UP000500949"/>
    </source>
</evidence>
<evidence type="ECO:0000313" key="18">
    <source>
        <dbReference type="EMBL" id="WHX09538.1"/>
    </source>
</evidence>
<evidence type="ECO:0000259" key="7">
    <source>
        <dbReference type="Pfam" id="PF14322"/>
    </source>
</evidence>
<dbReference type="Proteomes" id="UP000777173">
    <property type="component" value="Unassembled WGS sequence"/>
</dbReference>
<dbReference type="GO" id="GO:0009279">
    <property type="term" value="C:cell outer membrane"/>
    <property type="evidence" value="ECO:0007669"/>
    <property type="project" value="UniProtKB-SubCell"/>
</dbReference>
<reference evidence="20 21" key="3">
    <citation type="journal article" date="2019" name="Nat. Microbiol.">
        <title>Genomic variation and strain-specific functional adaptation in the human gut microbiome during early life.</title>
        <authorList>
            <person name="Vatanen T."/>
            <person name="Plichta D.R."/>
            <person name="Somani J."/>
            <person name="Munch P.C."/>
            <person name="Arthur T.D."/>
            <person name="Hall A.B."/>
            <person name="Rudolf S."/>
            <person name="Oakeley E.J."/>
            <person name="Ke X."/>
            <person name="Young R.A."/>
            <person name="Haiser H.J."/>
            <person name="Kolde R."/>
            <person name="Yassour M."/>
            <person name="Luopajarvi K."/>
            <person name="Siljander H."/>
            <person name="Virtanen S.M."/>
            <person name="Ilonen J."/>
            <person name="Uibo R."/>
            <person name="Tillmann V."/>
            <person name="Mokurov S."/>
            <person name="Dorshakova N."/>
            <person name="Porter J.A."/>
            <person name="McHardy A.C."/>
            <person name="Lahdesmaki H."/>
            <person name="Vlamakis H."/>
            <person name="Huttenhower C."/>
            <person name="Knip M."/>
            <person name="Xavier R.J."/>
        </authorList>
    </citation>
    <scope>NUCLEOTIDE SEQUENCE [LARGE SCALE GENOMIC DNA]</scope>
    <source>
        <strain evidence="14 20">RJX1047</strain>
        <strain evidence="16 21">RJX1052</strain>
    </source>
</reference>
<evidence type="ECO:0000313" key="14">
    <source>
        <dbReference type="EMBL" id="TDA70814.1"/>
    </source>
</evidence>
<dbReference type="Proteomes" id="UP000481616">
    <property type="component" value="Unassembled WGS sequence"/>
</dbReference>
<dbReference type="EMBL" id="SLTX01000011">
    <property type="protein sequence ID" value="TDB02130.1"/>
    <property type="molecule type" value="Genomic_DNA"/>
</dbReference>
<name>A0A0K2HDT1_9BACT</name>
<dbReference type="EMBL" id="VVYY01000015">
    <property type="protein sequence ID" value="KAA5395776.1"/>
    <property type="molecule type" value="Genomic_DNA"/>
</dbReference>
<sequence>MKLKKYMLISMVAVTLASCGDDFLEEKMVATITQDYFETETGVEQLIVSTYDALRVTKQYQQGPFAFFTGVDNMMAKSANYAIYSGSVWTSTGNEATYVDGLCGEYTSNQLLGFYPCINNCNRAILSIREGKVDGKFASDQAYAEQRMAEAMFNRSYCIYLMNTLLGDVYVPRGYTTALPENYAYNRETSESLYKLMIGDLRYAFEKLPKASEQSGADYGRATKGAAAHFLAKLYLQRAQGADYGTAEYGRKADGSIDNSNEKSYLGMLYKGKGTADLDSCIYYANYVIDQDGHYSLESDYGKLFSHPLDDYSNEESREIILACVYGMPANSGTNGRYGNRLPYFLTPNYTSASWGIPNFTWEYPGKGNGHSVSPTDFGYDVFTNKQADSRFQKSFYLEYHTSLRGGSNTSTPAADVPYYAYDSEDNATYTWTSDMADFFNSNILPNYNRDSWGGRRAVAGEHKMGAGDMAFAYLENTKETAIDIKEALAQPFVLLARWIKDGNKYYYRAPIKSDGSSYAYNNATYVGLDKVSGTGGPTTAKYTDPNRNSYDSYYSSRDIPLFRLAETFLIRAEAYGRKGNFSAAVLDINKVRARAAFKAGETRNEVLARLYPGSENLAKTEREWPYIVNTDMTSSMLVDESYWTGGVNADAENYPVTATSILDRFVNFILNEVAREANTEFIYYEWLHHSGWQADRIMYHDQVGSPLTGLWDSADNLVNGTGPTGNGLGAFKPAYTLKPFRQSLLDLLTDENGALLDASAKKAYQNYGY</sequence>
<evidence type="ECO:0000256" key="4">
    <source>
        <dbReference type="ARBA" id="ARBA00023136"/>
    </source>
</evidence>
<dbReference type="EMBL" id="SLTU01000016">
    <property type="protein sequence ID" value="TDA70814.1"/>
    <property type="molecule type" value="Genomic_DNA"/>
</dbReference>
<evidence type="ECO:0000313" key="13">
    <source>
        <dbReference type="EMBL" id="RGV73833.1"/>
    </source>
</evidence>
<keyword evidence="4" id="KW-0472">Membrane</keyword>
<evidence type="ECO:0000313" key="9">
    <source>
        <dbReference type="EMBL" id="KAA5395776.1"/>
    </source>
</evidence>
<dbReference type="EMBL" id="SLTX01000001">
    <property type="protein sequence ID" value="TDB08914.1"/>
    <property type="molecule type" value="Genomic_DNA"/>
</dbReference>
<reference evidence="22 23" key="2">
    <citation type="journal article" date="2019" name="Nat. Med.">
        <title>A library of human gut bacterial isolates paired with longitudinal multiomics data enables mechanistic microbiome research.</title>
        <authorList>
            <person name="Poyet M."/>
            <person name="Groussin M."/>
            <person name="Gibbons S.M."/>
            <person name="Avila-Pacheco J."/>
            <person name="Jiang X."/>
            <person name="Kearney S.M."/>
            <person name="Perrotta A.R."/>
            <person name="Berdy B."/>
            <person name="Zhao S."/>
            <person name="Lieberman T.D."/>
            <person name="Swanson P.K."/>
            <person name="Smith M."/>
            <person name="Roesemann S."/>
            <person name="Alexander J.E."/>
            <person name="Rich S.A."/>
            <person name="Livny J."/>
            <person name="Vlamakis H."/>
            <person name="Clish C."/>
            <person name="Bullock K."/>
            <person name="Deik A."/>
            <person name="Scott J."/>
            <person name="Pierce K.A."/>
            <person name="Xavier R.J."/>
            <person name="Alm E.J."/>
        </authorList>
    </citation>
    <scope>NUCLEOTIDE SEQUENCE [LARGE SCALE GENOMIC DNA]</scope>
    <source>
        <strain evidence="9 23">BIOML-A1</strain>
        <strain evidence="8 24">BIOML-A25</strain>
        <strain evidence="10 22">BIOML-A4</strain>
    </source>
</reference>
<evidence type="ECO:0000313" key="11">
    <source>
        <dbReference type="EMBL" id="MBV3121996.1"/>
    </source>
</evidence>
<keyword evidence="5" id="KW-0998">Cell outer membrane</keyword>
<dbReference type="AlphaFoldDB" id="A0A0K2HDT1"/>
<dbReference type="Proteomes" id="UP000283678">
    <property type="component" value="Unassembled WGS sequence"/>
</dbReference>
<dbReference type="SUPFAM" id="SSF48452">
    <property type="entry name" value="TPR-like"/>
    <property type="match status" value="1"/>
</dbReference>
<comment type="similarity">
    <text evidence="2">Belongs to the SusD family.</text>
</comment>
<evidence type="ECO:0000313" key="21">
    <source>
        <dbReference type="Proteomes" id="UP000294834"/>
    </source>
</evidence>
<evidence type="ECO:0000313" key="10">
    <source>
        <dbReference type="EMBL" id="KAA5403478.1"/>
    </source>
</evidence>
<dbReference type="Proteomes" id="UP000500949">
    <property type="component" value="Chromosome"/>
</dbReference>
<evidence type="ECO:0000256" key="5">
    <source>
        <dbReference type="ARBA" id="ARBA00023237"/>
    </source>
</evidence>
<dbReference type="EMBL" id="JAHOAX010000001">
    <property type="protein sequence ID" value="MBV3121996.1"/>
    <property type="molecule type" value="Genomic_DNA"/>
</dbReference>
<evidence type="ECO:0000256" key="3">
    <source>
        <dbReference type="ARBA" id="ARBA00022729"/>
    </source>
</evidence>
<organism evidence="13 19">
    <name type="scientific">Phocaeicola dorei</name>
    <dbReference type="NCBI Taxonomy" id="357276"/>
    <lineage>
        <taxon>Bacteria</taxon>
        <taxon>Pseudomonadati</taxon>
        <taxon>Bacteroidota</taxon>
        <taxon>Bacteroidia</taxon>
        <taxon>Bacteroidales</taxon>
        <taxon>Bacteroidaceae</taxon>
        <taxon>Phocaeicola</taxon>
    </lineage>
</organism>
<dbReference type="EMBL" id="VVZA01000014">
    <property type="protein sequence ID" value="KAA5403478.1"/>
    <property type="molecule type" value="Genomic_DNA"/>
</dbReference>
<dbReference type="InterPro" id="IPR033985">
    <property type="entry name" value="SusD-like_N"/>
</dbReference>
<reference evidence="18" key="6">
    <citation type="journal article" date="2023" name="Nat. Commun.">
        <title>Identification of a novel Human Milk Oligosaccharides utilization cluster in the infant gut commensal Bacteroides dorei.</title>
        <authorList>
            <person name="Kijner S."/>
            <person name="Ennis D."/>
            <person name="Shmorak S."/>
            <person name="Florentin A."/>
            <person name="Yassour M."/>
        </authorList>
    </citation>
    <scope>NUCLEOTIDE SEQUENCE</scope>
    <source>
        <strain evidence="18">2</strain>
    </source>
</reference>
<dbReference type="Proteomes" id="UP001177934">
    <property type="component" value="Chromosome"/>
</dbReference>
<dbReference type="EMBL" id="SLTU01000002">
    <property type="protein sequence ID" value="TDA73497.1"/>
    <property type="molecule type" value="Genomic_DNA"/>
</dbReference>
<dbReference type="Proteomes" id="UP000294834">
    <property type="component" value="Unassembled WGS sequence"/>
</dbReference>
<feature type="domain" description="RagB/SusD" evidence="6">
    <location>
        <begin position="499"/>
        <end position="604"/>
    </location>
</feature>
<dbReference type="InterPro" id="IPR012944">
    <property type="entry name" value="SusD_RagB_dom"/>
</dbReference>
<evidence type="ECO:0000313" key="23">
    <source>
        <dbReference type="Proteomes" id="UP000481616"/>
    </source>
</evidence>
<dbReference type="EMBL" id="VVZV01000005">
    <property type="protein sequence ID" value="KAA5322259.1"/>
    <property type="molecule type" value="Genomic_DNA"/>
</dbReference>